<comment type="catalytic activity">
    <reaction evidence="2">
        <text>oxidized coenzyme F420-(gamma-L-Glu)(n) + a quinol + H(+) = reduced coenzyme F420-(gamma-L-Glu)(n) + a quinone</text>
        <dbReference type="Rhea" id="RHEA:39663"/>
        <dbReference type="Rhea" id="RHEA-COMP:12939"/>
        <dbReference type="Rhea" id="RHEA-COMP:14378"/>
        <dbReference type="ChEBI" id="CHEBI:15378"/>
        <dbReference type="ChEBI" id="CHEBI:24646"/>
        <dbReference type="ChEBI" id="CHEBI:132124"/>
        <dbReference type="ChEBI" id="CHEBI:133980"/>
        <dbReference type="ChEBI" id="CHEBI:139511"/>
    </reaction>
</comment>
<evidence type="ECO:0000256" key="2">
    <source>
        <dbReference type="ARBA" id="ARBA00049106"/>
    </source>
</evidence>
<dbReference type="PANTHER" id="PTHR39428">
    <property type="entry name" value="F420H(2)-DEPENDENT QUINONE REDUCTASE RV1261C"/>
    <property type="match status" value="1"/>
</dbReference>
<dbReference type="SUPFAM" id="SSF50475">
    <property type="entry name" value="FMN-binding split barrel"/>
    <property type="match status" value="1"/>
</dbReference>
<dbReference type="GO" id="GO:0070967">
    <property type="term" value="F:coenzyme F420 binding"/>
    <property type="evidence" value="ECO:0007669"/>
    <property type="project" value="TreeGrafter"/>
</dbReference>
<gene>
    <name evidence="3" type="ORF">PHY01_20150</name>
</gene>
<evidence type="ECO:0000256" key="1">
    <source>
        <dbReference type="ARBA" id="ARBA00008710"/>
    </source>
</evidence>
<dbReference type="Gene3D" id="2.30.110.10">
    <property type="entry name" value="Electron Transport, Fmn-binding Protein, Chain A"/>
    <property type="match status" value="1"/>
</dbReference>
<name>A0A4Y3WLF7_9PSEU</name>
<sequence>MSDMNDWNAKIIEEFRANEGRVGGPFEGADMILVHHVGARSGTERVTPLVHFPQGEGRTVIVASKAGAPTNPDWYHNVKANPRLAVEVGTETFPVDATEIVGDERTEVWEAIKAKNPGFAEYERKTDRTIPLILLARLDSAA</sequence>
<dbReference type="PANTHER" id="PTHR39428:SF1">
    <property type="entry name" value="F420H(2)-DEPENDENT QUINONE REDUCTASE RV1261C"/>
    <property type="match status" value="1"/>
</dbReference>
<dbReference type="EMBL" id="BJNG01000016">
    <property type="protein sequence ID" value="GEC19732.1"/>
    <property type="molecule type" value="Genomic_DNA"/>
</dbReference>
<accession>A0A4Y3WLF7</accession>
<dbReference type="InterPro" id="IPR012349">
    <property type="entry name" value="Split_barrel_FMN-bd"/>
</dbReference>
<dbReference type="InterPro" id="IPR004378">
    <property type="entry name" value="F420H2_quin_Rdtase"/>
</dbReference>
<dbReference type="Proteomes" id="UP000320338">
    <property type="component" value="Unassembled WGS sequence"/>
</dbReference>
<protein>
    <recommendedName>
        <fullName evidence="5">Nitroreductase</fullName>
    </recommendedName>
</protein>
<dbReference type="GO" id="GO:0016491">
    <property type="term" value="F:oxidoreductase activity"/>
    <property type="evidence" value="ECO:0007669"/>
    <property type="project" value="InterPro"/>
</dbReference>
<dbReference type="Pfam" id="PF04075">
    <property type="entry name" value="F420H2_quin_red"/>
    <property type="match status" value="1"/>
</dbReference>
<dbReference type="GO" id="GO:0005886">
    <property type="term" value="C:plasma membrane"/>
    <property type="evidence" value="ECO:0007669"/>
    <property type="project" value="TreeGrafter"/>
</dbReference>
<dbReference type="NCBIfam" id="TIGR00026">
    <property type="entry name" value="hi_GC_TIGR00026"/>
    <property type="match status" value="1"/>
</dbReference>
<evidence type="ECO:0008006" key="5">
    <source>
        <dbReference type="Google" id="ProtNLM"/>
    </source>
</evidence>
<evidence type="ECO:0000313" key="4">
    <source>
        <dbReference type="Proteomes" id="UP000320338"/>
    </source>
</evidence>
<comment type="similarity">
    <text evidence="1">Belongs to the F420H(2)-dependent quinone reductase family.</text>
</comment>
<evidence type="ECO:0000313" key="3">
    <source>
        <dbReference type="EMBL" id="GEC19732.1"/>
    </source>
</evidence>
<proteinExistence type="inferred from homology"/>
<keyword evidence="4" id="KW-1185">Reference proteome</keyword>
<reference evidence="3 4" key="1">
    <citation type="submission" date="2019-06" db="EMBL/GenBank/DDBJ databases">
        <title>Whole genome shotgun sequence of Pseudonocardia hydrocarbonoxydans NBRC 14498.</title>
        <authorList>
            <person name="Hosoyama A."/>
            <person name="Uohara A."/>
            <person name="Ohji S."/>
            <person name="Ichikawa N."/>
        </authorList>
    </citation>
    <scope>NUCLEOTIDE SEQUENCE [LARGE SCALE GENOMIC DNA]</scope>
    <source>
        <strain evidence="3 4">NBRC 14498</strain>
    </source>
</reference>
<organism evidence="3 4">
    <name type="scientific">Pseudonocardia hydrocarbonoxydans</name>
    <dbReference type="NCBI Taxonomy" id="76726"/>
    <lineage>
        <taxon>Bacteria</taxon>
        <taxon>Bacillati</taxon>
        <taxon>Actinomycetota</taxon>
        <taxon>Actinomycetes</taxon>
        <taxon>Pseudonocardiales</taxon>
        <taxon>Pseudonocardiaceae</taxon>
        <taxon>Pseudonocardia</taxon>
    </lineage>
</organism>
<comment type="caution">
    <text evidence="3">The sequence shown here is derived from an EMBL/GenBank/DDBJ whole genome shotgun (WGS) entry which is preliminary data.</text>
</comment>
<dbReference type="AlphaFoldDB" id="A0A4Y3WLF7"/>